<dbReference type="RefSeq" id="WP_058451896.1">
    <property type="nucleotide sequence ID" value="NZ_CAAAIB010000010.1"/>
</dbReference>
<dbReference type="EMBL" id="LNYL01000027">
    <property type="protein sequence ID" value="KTD28055.1"/>
    <property type="molecule type" value="Genomic_DNA"/>
</dbReference>
<dbReference type="SUPFAM" id="SSF52047">
    <property type="entry name" value="RNI-like"/>
    <property type="match status" value="1"/>
</dbReference>
<proteinExistence type="predicted"/>
<dbReference type="PATRIC" id="fig|466.6.peg.1185"/>
<evidence type="ECO:0000313" key="2">
    <source>
        <dbReference type="Proteomes" id="UP000054908"/>
    </source>
</evidence>
<dbReference type="AlphaFoldDB" id="A0A0W0W6T1"/>
<accession>A0A0W0W6T1</accession>
<gene>
    <name evidence="1" type="ORF">Lmac_1114</name>
</gene>
<reference evidence="1 2" key="1">
    <citation type="submission" date="2015-11" db="EMBL/GenBank/DDBJ databases">
        <title>Genomic analysis of 38 Legionella species identifies large and diverse effector repertoires.</title>
        <authorList>
            <person name="Burstein D."/>
            <person name="Amaro F."/>
            <person name="Zusman T."/>
            <person name="Lifshitz Z."/>
            <person name="Cohen O."/>
            <person name="Gilbert J.A."/>
            <person name="Pupko T."/>
            <person name="Shuman H.A."/>
            <person name="Segal G."/>
        </authorList>
    </citation>
    <scope>NUCLEOTIDE SEQUENCE [LARGE SCALE GENOMIC DNA]</scope>
    <source>
        <strain evidence="1 2">PX-1-G2-E2</strain>
    </source>
</reference>
<sequence length="380" mass="43667">MKNEKTFLLHITKFDTLTTLKQKIFPLSLNANSIKFICQGNFLLNNSILLSNRDFKELFSQLSRSITRVSFNSSRLFELKTIKIECALPYLPETVTEMDFSRSSLGLKKGQELANIFESLSDSIIKINLSLNNLGKKPSWELMTCFEALANKKCKSIKLCNNHLYLQKENLKSLFNIFSDSVESFDLSYNDFGRQNDGEELLAHLFSGLKPSVRKLKLSGNFIECWPRERLKILHRLPPTITTLDFSGSPAFYTLDIEQLCSFLSSIPKTVRRIKLQYNSLFEEKTIDERVKLFKALTPWCNLLDLHGDQEDDIASACVPMRQLAQLYQLPRELEDRILSYLFKTKKTSEATSLINAKFNTMTNFNSLEEQVSLFSLGPN</sequence>
<evidence type="ECO:0000313" key="1">
    <source>
        <dbReference type="EMBL" id="KTD28055.1"/>
    </source>
</evidence>
<keyword evidence="2" id="KW-1185">Reference proteome</keyword>
<organism evidence="1 2">
    <name type="scientific">Legionella maceachernii</name>
    <dbReference type="NCBI Taxonomy" id="466"/>
    <lineage>
        <taxon>Bacteria</taxon>
        <taxon>Pseudomonadati</taxon>
        <taxon>Pseudomonadota</taxon>
        <taxon>Gammaproteobacteria</taxon>
        <taxon>Legionellales</taxon>
        <taxon>Legionellaceae</taxon>
        <taxon>Legionella</taxon>
    </lineage>
</organism>
<dbReference type="InterPro" id="IPR032675">
    <property type="entry name" value="LRR_dom_sf"/>
</dbReference>
<name>A0A0W0W6T1_9GAMM</name>
<protein>
    <submittedName>
        <fullName evidence="1">Leucine-rich repeat-containing protein (Substrate of the Dot/Icm secretion system)</fullName>
    </submittedName>
</protein>
<dbReference type="Gene3D" id="3.80.10.10">
    <property type="entry name" value="Ribonuclease Inhibitor"/>
    <property type="match status" value="1"/>
</dbReference>
<dbReference type="Proteomes" id="UP000054908">
    <property type="component" value="Unassembled WGS sequence"/>
</dbReference>
<comment type="caution">
    <text evidence="1">The sequence shown here is derived from an EMBL/GenBank/DDBJ whole genome shotgun (WGS) entry which is preliminary data.</text>
</comment>